<dbReference type="AlphaFoldDB" id="A0A6A6DBP7"/>
<evidence type="ECO:0000256" key="1">
    <source>
        <dbReference type="SAM" id="MobiDB-lite"/>
    </source>
</evidence>
<sequence>MTEEFFNWVTSNDRMPAYVDPSKPRPQRTSTVPTPVNPSRPRPRGRPPKHLQESVQQPELNPSKLNPSEAPQCNQILLPGMIQHWGDVRICVRHPAPFNVCQGCRVAHSNLDLEYNRSRIMQRVVRVRVCKGCARRAVQNTDQDIETAFATMNGLVCSVWKRCLSGYTGQGRSDIICGVCRSFGMALTEHVCSACIAGDSGLIRHFQDNVGVEETRRVRQWGHI</sequence>
<proteinExistence type="predicted"/>
<name>A0A6A6DBP7_9PEZI</name>
<protein>
    <recommendedName>
        <fullName evidence="4">Zinc-binding domain-containing protein</fullName>
    </recommendedName>
</protein>
<reference evidence="2" key="1">
    <citation type="journal article" date="2020" name="Stud. Mycol.">
        <title>101 Dothideomycetes genomes: a test case for predicting lifestyles and emergence of pathogens.</title>
        <authorList>
            <person name="Haridas S."/>
            <person name="Albert R."/>
            <person name="Binder M."/>
            <person name="Bloem J."/>
            <person name="Labutti K."/>
            <person name="Salamov A."/>
            <person name="Andreopoulos B."/>
            <person name="Baker S."/>
            <person name="Barry K."/>
            <person name="Bills G."/>
            <person name="Bluhm B."/>
            <person name="Cannon C."/>
            <person name="Castanera R."/>
            <person name="Culley D."/>
            <person name="Daum C."/>
            <person name="Ezra D."/>
            <person name="Gonzalez J."/>
            <person name="Henrissat B."/>
            <person name="Kuo A."/>
            <person name="Liang C."/>
            <person name="Lipzen A."/>
            <person name="Lutzoni F."/>
            <person name="Magnuson J."/>
            <person name="Mondo S."/>
            <person name="Nolan M."/>
            <person name="Ohm R."/>
            <person name="Pangilinan J."/>
            <person name="Park H.-J."/>
            <person name="Ramirez L."/>
            <person name="Alfaro M."/>
            <person name="Sun H."/>
            <person name="Tritt A."/>
            <person name="Yoshinaga Y."/>
            <person name="Zwiers L.-H."/>
            <person name="Turgeon B."/>
            <person name="Goodwin S."/>
            <person name="Spatafora J."/>
            <person name="Crous P."/>
            <person name="Grigoriev I."/>
        </authorList>
    </citation>
    <scope>NUCLEOTIDE SEQUENCE</scope>
    <source>
        <strain evidence="2">CBS 207.26</strain>
    </source>
</reference>
<keyword evidence="3" id="KW-1185">Reference proteome</keyword>
<dbReference type="Proteomes" id="UP000800200">
    <property type="component" value="Unassembled WGS sequence"/>
</dbReference>
<gene>
    <name evidence="2" type="ORF">K469DRAFT_812265</name>
</gene>
<feature type="region of interest" description="Disordered" evidence="1">
    <location>
        <begin position="12"/>
        <end position="68"/>
    </location>
</feature>
<organism evidence="2 3">
    <name type="scientific">Zopfia rhizophila CBS 207.26</name>
    <dbReference type="NCBI Taxonomy" id="1314779"/>
    <lineage>
        <taxon>Eukaryota</taxon>
        <taxon>Fungi</taxon>
        <taxon>Dikarya</taxon>
        <taxon>Ascomycota</taxon>
        <taxon>Pezizomycotina</taxon>
        <taxon>Dothideomycetes</taxon>
        <taxon>Dothideomycetes incertae sedis</taxon>
        <taxon>Zopfiaceae</taxon>
        <taxon>Zopfia</taxon>
    </lineage>
</organism>
<evidence type="ECO:0008006" key="4">
    <source>
        <dbReference type="Google" id="ProtNLM"/>
    </source>
</evidence>
<dbReference type="EMBL" id="ML994699">
    <property type="protein sequence ID" value="KAF2176881.1"/>
    <property type="molecule type" value="Genomic_DNA"/>
</dbReference>
<evidence type="ECO:0000313" key="3">
    <source>
        <dbReference type="Proteomes" id="UP000800200"/>
    </source>
</evidence>
<feature type="compositionally biased region" description="Polar residues" evidence="1">
    <location>
        <begin position="53"/>
        <end position="68"/>
    </location>
</feature>
<dbReference type="OrthoDB" id="3754550at2759"/>
<accession>A0A6A6DBP7</accession>
<evidence type="ECO:0000313" key="2">
    <source>
        <dbReference type="EMBL" id="KAF2176881.1"/>
    </source>
</evidence>